<dbReference type="InterPro" id="IPR001647">
    <property type="entry name" value="HTH_TetR"/>
</dbReference>
<evidence type="ECO:0000313" key="5">
    <source>
        <dbReference type="Proteomes" id="UP000092967"/>
    </source>
</evidence>
<evidence type="ECO:0000259" key="3">
    <source>
        <dbReference type="PROSITE" id="PS50977"/>
    </source>
</evidence>
<protein>
    <recommendedName>
        <fullName evidence="3">HTH tetR-type domain-containing protein</fullName>
    </recommendedName>
</protein>
<dbReference type="PROSITE" id="PS50977">
    <property type="entry name" value="HTH_TETR_2"/>
    <property type="match status" value="1"/>
</dbReference>
<proteinExistence type="predicted"/>
<accession>A0A1B1Y500</accession>
<dbReference type="Pfam" id="PF00440">
    <property type="entry name" value="TetR_N"/>
    <property type="match status" value="1"/>
</dbReference>
<dbReference type="STRING" id="1790137.AXE80_05770"/>
<dbReference type="KEGG" id="wfu:AXE80_05770"/>
<dbReference type="InterPro" id="IPR009057">
    <property type="entry name" value="Homeodomain-like_sf"/>
</dbReference>
<dbReference type="EMBL" id="CP014224">
    <property type="protein sequence ID" value="ANW95817.1"/>
    <property type="molecule type" value="Genomic_DNA"/>
</dbReference>
<reference evidence="4 5" key="1">
    <citation type="submission" date="2016-02" db="EMBL/GenBank/DDBJ databases">
        <authorList>
            <person name="Wen L."/>
            <person name="He K."/>
            <person name="Yang H."/>
        </authorList>
    </citation>
    <scope>NUCLEOTIDE SEQUENCE [LARGE SCALE GENOMIC DNA]</scope>
    <source>
        <strain evidence="4 5">CZ1127</strain>
    </source>
</reference>
<dbReference type="OrthoDB" id="594604at2"/>
<feature type="domain" description="HTH tetR-type" evidence="3">
    <location>
        <begin position="9"/>
        <end position="69"/>
    </location>
</feature>
<keyword evidence="1 2" id="KW-0238">DNA-binding</keyword>
<feature type="DNA-binding region" description="H-T-H motif" evidence="2">
    <location>
        <begin position="32"/>
        <end position="51"/>
    </location>
</feature>
<gene>
    <name evidence="4" type="ORF">AXE80_05770</name>
</gene>
<dbReference type="SUPFAM" id="SSF46689">
    <property type="entry name" value="Homeodomain-like"/>
    <property type="match status" value="1"/>
</dbReference>
<evidence type="ECO:0000313" key="4">
    <source>
        <dbReference type="EMBL" id="ANW95817.1"/>
    </source>
</evidence>
<dbReference type="Proteomes" id="UP000092967">
    <property type="component" value="Chromosome"/>
</dbReference>
<dbReference type="AlphaFoldDB" id="A0A1B1Y500"/>
<dbReference type="GO" id="GO:0003677">
    <property type="term" value="F:DNA binding"/>
    <property type="evidence" value="ECO:0007669"/>
    <property type="project" value="UniProtKB-UniRule"/>
</dbReference>
<keyword evidence="5" id="KW-1185">Reference proteome</keyword>
<dbReference type="Gene3D" id="1.10.357.10">
    <property type="entry name" value="Tetracycline Repressor, domain 2"/>
    <property type="match status" value="1"/>
</dbReference>
<organism evidence="4 5">
    <name type="scientific">Wenyingzhuangia fucanilytica</name>
    <dbReference type="NCBI Taxonomy" id="1790137"/>
    <lineage>
        <taxon>Bacteria</taxon>
        <taxon>Pseudomonadati</taxon>
        <taxon>Bacteroidota</taxon>
        <taxon>Flavobacteriia</taxon>
        <taxon>Flavobacteriales</taxon>
        <taxon>Flavobacteriaceae</taxon>
        <taxon>Wenyingzhuangia</taxon>
    </lineage>
</organism>
<evidence type="ECO:0000256" key="2">
    <source>
        <dbReference type="PROSITE-ProRule" id="PRU00335"/>
    </source>
</evidence>
<sequence>MKNKEIQEKRMKGYFIQATKEILKGEGIQSLSVRNIANRAGYSYATLYNYFKDVNELLFYCIQDFQEECQQFVEKNTSKKTKGIEHLSATVLAYIHYFMEYPGIFDLFYIVKMDGIHTKASIITIINASLENVCKLDWVYCESKNLINKDEIESLKAQLKYTTIGLLVFYLNRTEPVTYLEFIEKSKTQINNILNLK</sequence>
<name>A0A1B1Y500_9FLAO</name>
<evidence type="ECO:0000256" key="1">
    <source>
        <dbReference type="ARBA" id="ARBA00023125"/>
    </source>
</evidence>
<dbReference type="RefSeq" id="WP_068825312.1">
    <property type="nucleotide sequence ID" value="NZ_CP014224.1"/>
</dbReference>